<evidence type="ECO:0000256" key="8">
    <source>
        <dbReference type="PIRSR" id="PIRSR001123-2"/>
    </source>
</evidence>
<proteinExistence type="inferred from homology"/>
<evidence type="ECO:0000256" key="1">
    <source>
        <dbReference type="ARBA" id="ARBA00006272"/>
    </source>
</evidence>
<dbReference type="EMBL" id="LGCL01000015">
    <property type="protein sequence ID" value="KPL79181.1"/>
    <property type="molecule type" value="Genomic_DNA"/>
</dbReference>
<name>A0A0P6XG76_9CHLR</name>
<keyword evidence="10" id="KW-1185">Reference proteome</keyword>
<comment type="similarity">
    <text evidence="1 6">Belongs to the peptidase M42 family.</text>
</comment>
<feature type="active site" description="Proton acceptor" evidence="7">
    <location>
        <position position="194"/>
    </location>
</feature>
<dbReference type="RefSeq" id="WP_075061829.1">
    <property type="nucleotide sequence ID" value="NZ_LGCL01000015.1"/>
</dbReference>
<keyword evidence="4 8" id="KW-0479">Metal-binding</keyword>
<dbReference type="STRING" id="1134406.ADN00_04875"/>
<comment type="caution">
    <text evidence="9">The sequence shown here is derived from an EMBL/GenBank/DDBJ whole genome shotgun (WGS) entry which is preliminary data.</text>
</comment>
<dbReference type="OrthoDB" id="9772053at2"/>
<evidence type="ECO:0000256" key="5">
    <source>
        <dbReference type="ARBA" id="ARBA00022801"/>
    </source>
</evidence>
<feature type="binding site" evidence="8">
    <location>
        <position position="217"/>
    </location>
    <ligand>
        <name>Zn(2+)</name>
        <dbReference type="ChEBI" id="CHEBI:29105"/>
        <label>1</label>
    </ligand>
</feature>
<feature type="binding site" evidence="8">
    <location>
        <position position="303"/>
    </location>
    <ligand>
        <name>Zn(2+)</name>
        <dbReference type="ChEBI" id="CHEBI:29105"/>
        <label>2</label>
    </ligand>
</feature>
<evidence type="ECO:0000256" key="2">
    <source>
        <dbReference type="ARBA" id="ARBA00022438"/>
    </source>
</evidence>
<evidence type="ECO:0000313" key="9">
    <source>
        <dbReference type="EMBL" id="KPL79181.1"/>
    </source>
</evidence>
<feature type="binding site" evidence="8">
    <location>
        <position position="195"/>
    </location>
    <ligand>
        <name>Zn(2+)</name>
        <dbReference type="ChEBI" id="CHEBI:29105"/>
        <label>2</label>
    </ligand>
</feature>
<gene>
    <name evidence="9" type="ORF">ADN00_04875</name>
</gene>
<dbReference type="InterPro" id="IPR051464">
    <property type="entry name" value="Peptidase_M42_aminopept"/>
</dbReference>
<organism evidence="9 10">
    <name type="scientific">Ornatilinea apprima</name>
    <dbReference type="NCBI Taxonomy" id="1134406"/>
    <lineage>
        <taxon>Bacteria</taxon>
        <taxon>Bacillati</taxon>
        <taxon>Chloroflexota</taxon>
        <taxon>Anaerolineae</taxon>
        <taxon>Anaerolineales</taxon>
        <taxon>Anaerolineaceae</taxon>
        <taxon>Ornatilinea</taxon>
    </lineage>
</organism>
<keyword evidence="5" id="KW-0378">Hydrolase</keyword>
<dbReference type="InterPro" id="IPR023367">
    <property type="entry name" value="Peptidase_M42_dom2"/>
</dbReference>
<dbReference type="PANTHER" id="PTHR32481">
    <property type="entry name" value="AMINOPEPTIDASE"/>
    <property type="match status" value="1"/>
</dbReference>
<evidence type="ECO:0000256" key="6">
    <source>
        <dbReference type="PIRNR" id="PIRNR001123"/>
    </source>
</evidence>
<feature type="binding site" evidence="8">
    <location>
        <position position="63"/>
    </location>
    <ligand>
        <name>Zn(2+)</name>
        <dbReference type="ChEBI" id="CHEBI:29105"/>
        <label>1</label>
    </ligand>
</feature>
<dbReference type="Pfam" id="PF05343">
    <property type="entry name" value="Peptidase_M42"/>
    <property type="match status" value="1"/>
</dbReference>
<accession>A0A0P6XG76</accession>
<dbReference type="PIRSF" id="PIRSF001123">
    <property type="entry name" value="PepA_GA"/>
    <property type="match status" value="1"/>
</dbReference>
<dbReference type="PANTHER" id="PTHR32481:SF0">
    <property type="entry name" value="AMINOPEPTIDASE YPDE-RELATED"/>
    <property type="match status" value="1"/>
</dbReference>
<reference evidence="9 10" key="1">
    <citation type="submission" date="2015-07" db="EMBL/GenBank/DDBJ databases">
        <title>Genome sequence of Ornatilinea apprima DSM 23815.</title>
        <authorList>
            <person name="Hemp J."/>
            <person name="Ward L.M."/>
            <person name="Pace L.A."/>
            <person name="Fischer W.W."/>
        </authorList>
    </citation>
    <scope>NUCLEOTIDE SEQUENCE [LARGE SCALE GENOMIC DNA]</scope>
    <source>
        <strain evidence="9 10">P3M-1</strain>
    </source>
</reference>
<dbReference type="GO" id="GO:0004177">
    <property type="term" value="F:aminopeptidase activity"/>
    <property type="evidence" value="ECO:0007669"/>
    <property type="project" value="UniProtKB-UniRule"/>
</dbReference>
<dbReference type="SUPFAM" id="SSF53187">
    <property type="entry name" value="Zn-dependent exopeptidases"/>
    <property type="match status" value="1"/>
</dbReference>
<dbReference type="Gene3D" id="2.40.30.40">
    <property type="entry name" value="Peptidase M42, domain 2"/>
    <property type="match status" value="1"/>
</dbReference>
<keyword evidence="2 9" id="KW-0031">Aminopeptidase</keyword>
<evidence type="ECO:0000313" key="10">
    <source>
        <dbReference type="Proteomes" id="UP000050417"/>
    </source>
</evidence>
<dbReference type="CDD" id="cd05656">
    <property type="entry name" value="M42_Frv"/>
    <property type="match status" value="1"/>
</dbReference>
<keyword evidence="3" id="KW-0645">Protease</keyword>
<evidence type="ECO:0000256" key="3">
    <source>
        <dbReference type="ARBA" id="ARBA00022670"/>
    </source>
</evidence>
<evidence type="ECO:0000256" key="7">
    <source>
        <dbReference type="PIRSR" id="PIRSR001123-1"/>
    </source>
</evidence>
<dbReference type="InterPro" id="IPR008007">
    <property type="entry name" value="Peptidase_M42"/>
</dbReference>
<evidence type="ECO:0000256" key="4">
    <source>
        <dbReference type="ARBA" id="ARBA00022723"/>
    </source>
</evidence>
<dbReference type="GO" id="GO:0046872">
    <property type="term" value="F:metal ion binding"/>
    <property type="evidence" value="ECO:0007669"/>
    <property type="project" value="UniProtKB-UniRule"/>
</dbReference>
<comment type="cofactor">
    <cofactor evidence="8">
        <name>a divalent metal cation</name>
        <dbReference type="ChEBI" id="CHEBI:60240"/>
    </cofactor>
    <text evidence="8">Binds 2 divalent metal cations per subunit.</text>
</comment>
<sequence length="332" mass="35833">MKELLKKLVQIPAPFGYESAMRDAVRAEITNLADEIQVDALGNLIARKGQRGPDGLRVMLSAHMDEIGIIASHVDENGFVRFAPLGNVYAHNCPGARVRFLNGARGLIGSPRYTSSSQPPAIPDMFIDVGATSREDCPVKVGDPAVFENTFLDLGQRVAAKSLDNRISVAAQIEIMRRLSTSPHEIHFVFSVQEEVGQKGALVAAYHLQPELGIALDVTTTGDTPNSARMAVELGKGPAIKVKDEGMIADPRVVRLLAGAAEKLNIPTQREILLNGTTDARWMQAQRAGAPAGTLSIPCRYVHSPSEMVDLGDVEHAVNLMVHLLSAPVHLY</sequence>
<protein>
    <submittedName>
        <fullName evidence="9">Aminopeptidase</fullName>
    </submittedName>
</protein>
<dbReference type="SUPFAM" id="SSF101821">
    <property type="entry name" value="Aminopeptidase/glucanase lid domain"/>
    <property type="match status" value="1"/>
</dbReference>
<dbReference type="Proteomes" id="UP000050417">
    <property type="component" value="Unassembled WGS sequence"/>
</dbReference>
<dbReference type="Gene3D" id="3.40.630.10">
    <property type="entry name" value="Zn peptidases"/>
    <property type="match status" value="1"/>
</dbReference>
<feature type="binding site" evidence="8">
    <location>
        <position position="164"/>
    </location>
    <ligand>
        <name>Zn(2+)</name>
        <dbReference type="ChEBI" id="CHEBI:29105"/>
        <label>2</label>
    </ligand>
</feature>
<dbReference type="AlphaFoldDB" id="A0A0P6XG76"/>
<feature type="binding site" evidence="8">
    <location>
        <position position="164"/>
    </location>
    <ligand>
        <name>Zn(2+)</name>
        <dbReference type="ChEBI" id="CHEBI:29105"/>
        <label>1</label>
    </ligand>
</feature>
<dbReference type="GO" id="GO:0006508">
    <property type="term" value="P:proteolysis"/>
    <property type="evidence" value="ECO:0007669"/>
    <property type="project" value="UniProtKB-KW"/>
</dbReference>